<dbReference type="CDD" id="cd00761">
    <property type="entry name" value="Glyco_tranf_GTA_type"/>
    <property type="match status" value="1"/>
</dbReference>
<organism evidence="3 4">
    <name type="scientific">Streptomyces cathayae</name>
    <dbReference type="NCBI Taxonomy" id="3031124"/>
    <lineage>
        <taxon>Bacteria</taxon>
        <taxon>Bacillati</taxon>
        <taxon>Actinomycetota</taxon>
        <taxon>Actinomycetes</taxon>
        <taxon>Kitasatosporales</taxon>
        <taxon>Streptomycetaceae</taxon>
        <taxon>Streptomyces</taxon>
    </lineage>
</organism>
<dbReference type="Pfam" id="PF22181">
    <property type="entry name" value="TarS_linker"/>
    <property type="match status" value="1"/>
</dbReference>
<evidence type="ECO:0000259" key="2">
    <source>
        <dbReference type="Pfam" id="PF22181"/>
    </source>
</evidence>
<evidence type="ECO:0000259" key="1">
    <source>
        <dbReference type="Pfam" id="PF00535"/>
    </source>
</evidence>
<keyword evidence="3" id="KW-0808">Transferase</keyword>
<dbReference type="InterPro" id="IPR054028">
    <property type="entry name" value="TarS/TarP_linker"/>
</dbReference>
<feature type="domain" description="TarS/TarP linker" evidence="2">
    <location>
        <begin position="326"/>
        <end position="418"/>
    </location>
</feature>
<sequence>MSRSKGGNAAVAQPEVTVVIGAYEAMPYLVECLASLEAQTIAPERIEVIAVDDGSTDGTGECLEEFAGRAPMPVTVIRQANSGGPSGPRNIGLDRATGRYRTLAQCSALQGGGVGHPARSGPKGRGGMAKIALSDDGVVGPTAGRAGSQACGGRVRPTLAGRQWPVKQEPEVVPRSGTDRNLLPSGRRGRQVFFLDADDRLGHEALQRMVAMADRAGTDVVLGRVEGVNRGAPKSMWGRTLERTDVHSSPIKYTLSAQKLFRRALLVRHGIRFDESLFTGEDALFTMEAYLRANGVSVIADHTCYYLVGRDDGRHVTKSGSHTLRFESARRLADLIAALVPAGPRRDRLMLRPFTVTLLPQFGPRFLKDSDRVRRHKLELAKPLMDAHWSEDVARHLKVEERLRLHLVAEQRLELLTDAVKFTAERKQAPALLERRGRRVYLVYPHFRDRAAGVPDSVYLASPREARAFPGYREGGTATVLRRAARRARHLLTSPGRPAPEPKTPAAA</sequence>
<dbReference type="RefSeq" id="WP_279336071.1">
    <property type="nucleotide sequence ID" value="NZ_CP121682.1"/>
</dbReference>
<dbReference type="PANTHER" id="PTHR22916">
    <property type="entry name" value="GLYCOSYLTRANSFERASE"/>
    <property type="match status" value="1"/>
</dbReference>
<keyword evidence="4" id="KW-1185">Reference proteome</keyword>
<feature type="domain" description="Glycosyltransferase 2-like" evidence="1">
    <location>
        <begin position="17"/>
        <end position="100"/>
    </location>
</feature>
<evidence type="ECO:0000313" key="3">
    <source>
        <dbReference type="EMBL" id="WGD43018.1"/>
    </source>
</evidence>
<dbReference type="InterPro" id="IPR001173">
    <property type="entry name" value="Glyco_trans_2-like"/>
</dbReference>
<keyword evidence="3" id="KW-0328">Glycosyltransferase</keyword>
<evidence type="ECO:0000313" key="4">
    <source>
        <dbReference type="Proteomes" id="UP001216440"/>
    </source>
</evidence>
<feature type="domain" description="Glycosyltransferase 2-like" evidence="1">
    <location>
        <begin position="188"/>
        <end position="247"/>
    </location>
</feature>
<dbReference type="Pfam" id="PF00535">
    <property type="entry name" value="Glycos_transf_2"/>
    <property type="match status" value="2"/>
</dbReference>
<reference evidence="3 4" key="1">
    <citation type="submission" date="2023-03" db="EMBL/GenBank/DDBJ databases">
        <authorList>
            <person name="Mo P."/>
        </authorList>
    </citation>
    <scope>NUCLEOTIDE SEQUENCE [LARGE SCALE GENOMIC DNA]</scope>
    <source>
        <strain evidence="3 4">HUAS 5</strain>
    </source>
</reference>
<accession>A0ABY8K976</accession>
<proteinExistence type="predicted"/>
<dbReference type="InterPro" id="IPR029044">
    <property type="entry name" value="Nucleotide-diphossugar_trans"/>
</dbReference>
<name>A0ABY8K976_9ACTN</name>
<dbReference type="EMBL" id="CP121682">
    <property type="protein sequence ID" value="WGD43018.1"/>
    <property type="molecule type" value="Genomic_DNA"/>
</dbReference>
<protein>
    <submittedName>
        <fullName evidence="3">Glycosyltransferase</fullName>
        <ecNumber evidence="3">2.4.-.-</ecNumber>
    </submittedName>
</protein>
<dbReference type="EC" id="2.4.-.-" evidence="3"/>
<dbReference type="GO" id="GO:0016757">
    <property type="term" value="F:glycosyltransferase activity"/>
    <property type="evidence" value="ECO:0007669"/>
    <property type="project" value="UniProtKB-KW"/>
</dbReference>
<gene>
    <name evidence="3" type="ORF">PYS65_24360</name>
</gene>
<dbReference type="Proteomes" id="UP001216440">
    <property type="component" value="Chromosome"/>
</dbReference>
<dbReference type="SUPFAM" id="SSF53448">
    <property type="entry name" value="Nucleotide-diphospho-sugar transferases"/>
    <property type="match status" value="1"/>
</dbReference>
<dbReference type="Gene3D" id="3.90.550.10">
    <property type="entry name" value="Spore Coat Polysaccharide Biosynthesis Protein SpsA, Chain A"/>
    <property type="match status" value="2"/>
</dbReference>